<dbReference type="GeneID" id="64601428"/>
<reference evidence="2" key="1">
    <citation type="journal article" date="2020" name="New Phytol.">
        <title>Comparative genomics reveals dynamic genome evolution in host specialist ectomycorrhizal fungi.</title>
        <authorList>
            <person name="Lofgren L.A."/>
            <person name="Nguyen N.H."/>
            <person name="Vilgalys R."/>
            <person name="Ruytinx J."/>
            <person name="Liao H.L."/>
            <person name="Branco S."/>
            <person name="Kuo A."/>
            <person name="LaButti K."/>
            <person name="Lipzen A."/>
            <person name="Andreopoulos W."/>
            <person name="Pangilinan J."/>
            <person name="Riley R."/>
            <person name="Hundley H."/>
            <person name="Na H."/>
            <person name="Barry K."/>
            <person name="Grigoriev I.V."/>
            <person name="Stajich J.E."/>
            <person name="Kennedy P.G."/>
        </authorList>
    </citation>
    <scope>NUCLEOTIDE SEQUENCE</scope>
    <source>
        <strain evidence="2">S12</strain>
    </source>
</reference>
<comment type="caution">
    <text evidence="2">The sequence shown here is derived from an EMBL/GenBank/DDBJ whole genome shotgun (WGS) entry which is preliminary data.</text>
</comment>
<evidence type="ECO:0000313" key="2">
    <source>
        <dbReference type="EMBL" id="KAG1786246.1"/>
    </source>
</evidence>
<sequence length="164" mass="17777">MGASCDVTIDRSTHYHPWANSEMGSLFSQSWPEAYSPSLADIEVHQKAEPEAAAAAIAQIVKLIKSNQELQQKDLEFQQAALQAMAAAAASQDQAHKEMMAMVQAECVAARAQIAELIELNQESQQKALEVQQTAAASQGQAHMEIIQGISDITTTIISDLMRP</sequence>
<accession>A0A9P7DB61</accession>
<protein>
    <submittedName>
        <fullName evidence="2">Uncharacterized protein</fullName>
    </submittedName>
</protein>
<dbReference type="Proteomes" id="UP000719766">
    <property type="component" value="Unassembled WGS sequence"/>
</dbReference>
<keyword evidence="3" id="KW-1185">Reference proteome</keyword>
<feature type="coiled-coil region" evidence="1">
    <location>
        <begin position="107"/>
        <end position="134"/>
    </location>
</feature>
<gene>
    <name evidence="2" type="ORF">HD556DRAFT_1449863</name>
</gene>
<dbReference type="AlphaFoldDB" id="A0A9P7DB61"/>
<dbReference type="RefSeq" id="XP_041153707.1">
    <property type="nucleotide sequence ID" value="XM_041307664.1"/>
</dbReference>
<evidence type="ECO:0000313" key="3">
    <source>
        <dbReference type="Proteomes" id="UP000719766"/>
    </source>
</evidence>
<organism evidence="2 3">
    <name type="scientific">Suillus plorans</name>
    <dbReference type="NCBI Taxonomy" id="116603"/>
    <lineage>
        <taxon>Eukaryota</taxon>
        <taxon>Fungi</taxon>
        <taxon>Dikarya</taxon>
        <taxon>Basidiomycota</taxon>
        <taxon>Agaricomycotina</taxon>
        <taxon>Agaricomycetes</taxon>
        <taxon>Agaricomycetidae</taxon>
        <taxon>Boletales</taxon>
        <taxon>Suillineae</taxon>
        <taxon>Suillaceae</taxon>
        <taxon>Suillus</taxon>
    </lineage>
</organism>
<dbReference type="EMBL" id="JABBWE010000095">
    <property type="protein sequence ID" value="KAG1786246.1"/>
    <property type="molecule type" value="Genomic_DNA"/>
</dbReference>
<evidence type="ECO:0000256" key="1">
    <source>
        <dbReference type="SAM" id="Coils"/>
    </source>
</evidence>
<proteinExistence type="predicted"/>
<name>A0A9P7DB61_9AGAM</name>
<keyword evidence="1" id="KW-0175">Coiled coil</keyword>